<feature type="transmembrane region" description="Helical" evidence="12">
    <location>
        <begin position="219"/>
        <end position="242"/>
    </location>
</feature>
<evidence type="ECO:0000313" key="14">
    <source>
        <dbReference type="EMBL" id="KAH7156375.1"/>
    </source>
</evidence>
<evidence type="ECO:0000256" key="3">
    <source>
        <dbReference type="ARBA" id="ARBA00022448"/>
    </source>
</evidence>
<evidence type="ECO:0000313" key="15">
    <source>
        <dbReference type="Proteomes" id="UP000738349"/>
    </source>
</evidence>
<evidence type="ECO:0000256" key="2">
    <source>
        <dbReference type="ARBA" id="ARBA00007520"/>
    </source>
</evidence>
<feature type="transmembrane region" description="Helical" evidence="12">
    <location>
        <begin position="67"/>
        <end position="91"/>
    </location>
</feature>
<keyword evidence="7" id="KW-0325">Glycoprotein</keyword>
<accession>A0A9P9JDB8</accession>
<evidence type="ECO:0000256" key="8">
    <source>
        <dbReference type="ARBA" id="ARBA00057269"/>
    </source>
</evidence>
<feature type="region of interest" description="Disordered" evidence="11">
    <location>
        <begin position="565"/>
        <end position="603"/>
    </location>
</feature>
<protein>
    <recommendedName>
        <fullName evidence="9">Efflux pump dotC</fullName>
    </recommendedName>
    <alternativeName>
        <fullName evidence="10">Dothistromin biosynthesis protein C</fullName>
    </alternativeName>
</protein>
<comment type="similarity">
    <text evidence="2">Belongs to the major facilitator superfamily. TCR/Tet family.</text>
</comment>
<dbReference type="InterPro" id="IPR020846">
    <property type="entry name" value="MFS_dom"/>
</dbReference>
<dbReference type="InterPro" id="IPR011701">
    <property type="entry name" value="MFS"/>
</dbReference>
<evidence type="ECO:0000256" key="6">
    <source>
        <dbReference type="ARBA" id="ARBA00023136"/>
    </source>
</evidence>
<evidence type="ECO:0000259" key="13">
    <source>
        <dbReference type="PROSITE" id="PS50850"/>
    </source>
</evidence>
<evidence type="ECO:0000256" key="9">
    <source>
        <dbReference type="ARBA" id="ARBA00069956"/>
    </source>
</evidence>
<dbReference type="InterPro" id="IPR036259">
    <property type="entry name" value="MFS_trans_sf"/>
</dbReference>
<evidence type="ECO:0000256" key="7">
    <source>
        <dbReference type="ARBA" id="ARBA00023180"/>
    </source>
</evidence>
<feature type="region of interest" description="Disordered" evidence="11">
    <location>
        <begin position="1"/>
        <end position="59"/>
    </location>
</feature>
<dbReference type="PRINTS" id="PR01036">
    <property type="entry name" value="TCRTETB"/>
</dbReference>
<name>A0A9P9JDB8_9HYPO</name>
<dbReference type="Gene3D" id="1.20.1250.20">
    <property type="entry name" value="MFS general substrate transporter like domains"/>
    <property type="match status" value="1"/>
</dbReference>
<feature type="transmembrane region" description="Helical" evidence="12">
    <location>
        <begin position="537"/>
        <end position="554"/>
    </location>
</feature>
<dbReference type="PANTHER" id="PTHR23501">
    <property type="entry name" value="MAJOR FACILITATOR SUPERFAMILY"/>
    <property type="match status" value="1"/>
</dbReference>
<feature type="transmembrane region" description="Helical" evidence="12">
    <location>
        <begin position="390"/>
        <end position="410"/>
    </location>
</feature>
<gene>
    <name evidence="14" type="ORF">EDB81DRAFT_786847</name>
</gene>
<sequence length="603" mass="64647">MAASTERRTSSDSTLDIERDAGVRVPAQESASETSPDEPASSPADTTSPPGSKPGDPEAGRTPLQTFLIMFALCTALFLAALDMTIITTAIPTIANEFKSSVGYVWIGSAYLLGNAAFVPTWGKVSDIFGRKPVILAAAVIFWIGSLLCALSNGMTMLIAARAIQGIGGGGLIVLPNITVSDLFSMRNRGMYFGILGMVWALASAVGPVLGGVFTSKVTWRWCFYINLPISAVAFVILIFVLKLHNPKTPMKEGLLAIDWAGSVLIIGGTIMWLLGLEFGGVTFPWKSATTICLIVFGILIVGIFLVYEAKVAKYPIIPIRLFHNRNSVAAFGLSFAHAFTFMSGSYWLPLYFQGVLGASSLLSGVYILPFVLALSFVSAGCGIFIKKTGMYKLVIVGGLAITVLGFGLFTNLGAHKNWVKIIIFQIIAGIGIGPNFQAPLIALQTNVEPRDIGSATSSFSFIRQMGTSISVVIGGVIFNNEMEKQYSTLERELGPELAKSLSGSNAASNVQLVGSLTGHDGEVAKAAYWKSLQTMYIVYTCFGALGLIISMFIRQVNLSKDHKEHQTGLKSLKSRKDVNAAEKKTVEENTAEDNAAEKEIRV</sequence>
<feature type="domain" description="Major facilitator superfamily (MFS) profile" evidence="13">
    <location>
        <begin position="69"/>
        <end position="559"/>
    </location>
</feature>
<feature type="transmembrane region" description="Helical" evidence="12">
    <location>
        <begin position="355"/>
        <end position="378"/>
    </location>
</feature>
<dbReference type="Pfam" id="PF07690">
    <property type="entry name" value="MFS_1"/>
    <property type="match status" value="1"/>
</dbReference>
<keyword evidence="15" id="KW-1185">Reference proteome</keyword>
<reference evidence="14" key="1">
    <citation type="journal article" date="2021" name="Nat. Commun.">
        <title>Genetic determinants of endophytism in the Arabidopsis root mycobiome.</title>
        <authorList>
            <person name="Mesny F."/>
            <person name="Miyauchi S."/>
            <person name="Thiergart T."/>
            <person name="Pickel B."/>
            <person name="Atanasova L."/>
            <person name="Karlsson M."/>
            <person name="Huettel B."/>
            <person name="Barry K.W."/>
            <person name="Haridas S."/>
            <person name="Chen C."/>
            <person name="Bauer D."/>
            <person name="Andreopoulos W."/>
            <person name="Pangilinan J."/>
            <person name="LaButti K."/>
            <person name="Riley R."/>
            <person name="Lipzen A."/>
            <person name="Clum A."/>
            <person name="Drula E."/>
            <person name="Henrissat B."/>
            <person name="Kohler A."/>
            <person name="Grigoriev I.V."/>
            <person name="Martin F.M."/>
            <person name="Hacquard S."/>
        </authorList>
    </citation>
    <scope>NUCLEOTIDE SEQUENCE</scope>
    <source>
        <strain evidence="14">MPI-CAGE-AT-0147</strain>
    </source>
</reference>
<keyword evidence="6 12" id="KW-0472">Membrane</keyword>
<evidence type="ECO:0000256" key="1">
    <source>
        <dbReference type="ARBA" id="ARBA00004128"/>
    </source>
</evidence>
<dbReference type="PROSITE" id="PS50850">
    <property type="entry name" value="MFS"/>
    <property type="match status" value="1"/>
</dbReference>
<dbReference type="FunFam" id="1.20.1720.10:FF:000014">
    <property type="entry name" value="MFS drug transporter, putative"/>
    <property type="match status" value="1"/>
</dbReference>
<comment type="subcellular location">
    <subcellularLocation>
        <location evidence="1">Vacuole membrane</location>
        <topology evidence="1">Multi-pass membrane protein</topology>
    </subcellularLocation>
</comment>
<dbReference type="GO" id="GO:0022857">
    <property type="term" value="F:transmembrane transporter activity"/>
    <property type="evidence" value="ECO:0007669"/>
    <property type="project" value="InterPro"/>
</dbReference>
<feature type="compositionally biased region" description="Basic and acidic residues" evidence="11">
    <location>
        <begin position="1"/>
        <end position="22"/>
    </location>
</feature>
<feature type="compositionally biased region" description="Basic and acidic residues" evidence="11">
    <location>
        <begin position="575"/>
        <end position="588"/>
    </location>
</feature>
<dbReference type="PANTHER" id="PTHR23501:SF102">
    <property type="entry name" value="DRUG TRANSPORTER, PUTATIVE (AFU_ORTHOLOGUE AFUA_3G08530)-RELATED"/>
    <property type="match status" value="1"/>
</dbReference>
<organism evidence="14 15">
    <name type="scientific">Dactylonectria macrodidyma</name>
    <dbReference type="NCBI Taxonomy" id="307937"/>
    <lineage>
        <taxon>Eukaryota</taxon>
        <taxon>Fungi</taxon>
        <taxon>Dikarya</taxon>
        <taxon>Ascomycota</taxon>
        <taxon>Pezizomycotina</taxon>
        <taxon>Sordariomycetes</taxon>
        <taxon>Hypocreomycetidae</taxon>
        <taxon>Hypocreales</taxon>
        <taxon>Nectriaceae</taxon>
        <taxon>Dactylonectria</taxon>
    </lineage>
</organism>
<dbReference type="GO" id="GO:0005886">
    <property type="term" value="C:plasma membrane"/>
    <property type="evidence" value="ECO:0007669"/>
    <property type="project" value="TreeGrafter"/>
</dbReference>
<keyword evidence="5 12" id="KW-1133">Transmembrane helix</keyword>
<dbReference type="CDD" id="cd17502">
    <property type="entry name" value="MFS_Azr1_MDR_like"/>
    <property type="match status" value="1"/>
</dbReference>
<comment type="function">
    <text evidence="8">Efflux pump; part of the gene cluster that mediates the biosynthesis of dothistromin (DOTH), a polyketide toxin very similar in structure to the aflatoxin precursor, versicolorin B. One function of dotC may be to transport early-stage dothistromin biosynthetic intermediates from the cytoplasm into vacuoles, thereby affecting the rate of dothistromin production.</text>
</comment>
<dbReference type="AlphaFoldDB" id="A0A9P9JDB8"/>
<dbReference type="GO" id="GO:0005774">
    <property type="term" value="C:vacuolar membrane"/>
    <property type="evidence" value="ECO:0007669"/>
    <property type="project" value="UniProtKB-SubCell"/>
</dbReference>
<comment type="caution">
    <text evidence="14">The sequence shown here is derived from an EMBL/GenBank/DDBJ whole genome shotgun (WGS) entry which is preliminary data.</text>
</comment>
<evidence type="ECO:0000256" key="10">
    <source>
        <dbReference type="ARBA" id="ARBA00083178"/>
    </source>
</evidence>
<dbReference type="FunFam" id="1.20.1250.20:FF:000196">
    <property type="entry name" value="MFS toxin efflux pump (AflT)"/>
    <property type="match status" value="1"/>
</dbReference>
<evidence type="ECO:0000256" key="12">
    <source>
        <dbReference type="SAM" id="Phobius"/>
    </source>
</evidence>
<feature type="transmembrane region" description="Helical" evidence="12">
    <location>
        <begin position="254"/>
        <end position="276"/>
    </location>
</feature>
<proteinExistence type="inferred from homology"/>
<feature type="transmembrane region" description="Helical" evidence="12">
    <location>
        <begin position="329"/>
        <end position="349"/>
    </location>
</feature>
<feature type="transmembrane region" description="Helical" evidence="12">
    <location>
        <begin position="456"/>
        <end position="479"/>
    </location>
</feature>
<evidence type="ECO:0000256" key="5">
    <source>
        <dbReference type="ARBA" id="ARBA00022989"/>
    </source>
</evidence>
<dbReference type="EMBL" id="JAGMUV010000005">
    <property type="protein sequence ID" value="KAH7156375.1"/>
    <property type="molecule type" value="Genomic_DNA"/>
</dbReference>
<dbReference type="SUPFAM" id="SSF103473">
    <property type="entry name" value="MFS general substrate transporter"/>
    <property type="match status" value="1"/>
</dbReference>
<evidence type="ECO:0000256" key="11">
    <source>
        <dbReference type="SAM" id="MobiDB-lite"/>
    </source>
</evidence>
<feature type="transmembrane region" description="Helical" evidence="12">
    <location>
        <begin position="288"/>
        <end position="308"/>
    </location>
</feature>
<dbReference type="Proteomes" id="UP000738349">
    <property type="component" value="Unassembled WGS sequence"/>
</dbReference>
<evidence type="ECO:0000256" key="4">
    <source>
        <dbReference type="ARBA" id="ARBA00022692"/>
    </source>
</evidence>
<dbReference type="Gene3D" id="1.20.1720.10">
    <property type="entry name" value="Multidrug resistance protein D"/>
    <property type="match status" value="1"/>
</dbReference>
<feature type="transmembrane region" description="Helical" evidence="12">
    <location>
        <begin position="159"/>
        <end position="180"/>
    </location>
</feature>
<feature type="compositionally biased region" description="Low complexity" evidence="11">
    <location>
        <begin position="39"/>
        <end position="50"/>
    </location>
</feature>
<feature type="transmembrane region" description="Helical" evidence="12">
    <location>
        <begin position="192"/>
        <end position="213"/>
    </location>
</feature>
<feature type="transmembrane region" description="Helical" evidence="12">
    <location>
        <begin position="103"/>
        <end position="122"/>
    </location>
</feature>
<dbReference type="OrthoDB" id="10021397at2759"/>
<feature type="transmembrane region" description="Helical" evidence="12">
    <location>
        <begin position="422"/>
        <end position="444"/>
    </location>
</feature>
<feature type="transmembrane region" description="Helical" evidence="12">
    <location>
        <begin position="134"/>
        <end position="153"/>
    </location>
</feature>
<keyword evidence="3" id="KW-0813">Transport</keyword>
<keyword evidence="4 12" id="KW-0812">Transmembrane</keyword>